<feature type="transmembrane region" description="Helical" evidence="1">
    <location>
        <begin position="319"/>
        <end position="338"/>
    </location>
</feature>
<feature type="transmembrane region" description="Helical" evidence="1">
    <location>
        <begin position="344"/>
        <end position="368"/>
    </location>
</feature>
<dbReference type="Gene3D" id="1.20.1250.20">
    <property type="entry name" value="MFS general substrate transporter like domains"/>
    <property type="match status" value="1"/>
</dbReference>
<feature type="transmembrane region" description="Helical" evidence="1">
    <location>
        <begin position="435"/>
        <end position="458"/>
    </location>
</feature>
<dbReference type="InterPro" id="IPR050046">
    <property type="entry name" value="MSF_cation_mollicutes"/>
</dbReference>
<keyword evidence="1" id="KW-0812">Transmembrane</keyword>
<feature type="transmembrane region" description="Helical" evidence="1">
    <location>
        <begin position="197"/>
        <end position="215"/>
    </location>
</feature>
<feature type="transmembrane region" description="Helical" evidence="1">
    <location>
        <begin position="71"/>
        <end position="91"/>
    </location>
</feature>
<accession>A0A2K8NXH5</accession>
<keyword evidence="1" id="KW-1133">Transmembrane helix</keyword>
<feature type="transmembrane region" description="Helical" evidence="1">
    <location>
        <begin position="290"/>
        <end position="307"/>
    </location>
</feature>
<dbReference type="STRING" id="1408435.GCA_000685885_00977"/>
<gene>
    <name evidence="2" type="ORF">EMELA_v1c07590</name>
</gene>
<dbReference type="InterPro" id="IPR036259">
    <property type="entry name" value="MFS_trans_sf"/>
</dbReference>
<dbReference type="SUPFAM" id="SSF103473">
    <property type="entry name" value="MFS general substrate transporter"/>
    <property type="match status" value="1"/>
</dbReference>
<reference evidence="2 3" key="1">
    <citation type="submission" date="2017-11" db="EMBL/GenBank/DDBJ databases">
        <title>Genome sequence of Entomoplasma melaleucae M1 (ATCC 49191).</title>
        <authorList>
            <person name="Lo W.-S."/>
            <person name="Gasparich G.E."/>
            <person name="Kuo C.-H."/>
        </authorList>
    </citation>
    <scope>NUCLEOTIDE SEQUENCE [LARGE SCALE GENOMIC DNA]</scope>
    <source>
        <strain evidence="2 3">M1</strain>
    </source>
</reference>
<evidence type="ECO:0000256" key="1">
    <source>
        <dbReference type="SAM" id="Phobius"/>
    </source>
</evidence>
<feature type="transmembrane region" description="Helical" evidence="1">
    <location>
        <begin position="380"/>
        <end position="402"/>
    </location>
</feature>
<feature type="transmembrane region" description="Helical" evidence="1">
    <location>
        <begin position="128"/>
        <end position="151"/>
    </location>
</feature>
<dbReference type="OrthoDB" id="387641at2"/>
<sequence length="494" mass="57123">MKNWDLFIVAPLVIILGFVFLYFVYKKQNFEKKLFWFYIQTLIFWIINAILLQENSNVLTQLFDKTTPANIVVLLIFSSAMFFAVLLKPLATWLTGKIKNRRIWIRISILTSVLASLMLLIPSDDQSWFKLLIILQAIILAFSISSQSLYFLFLNEQKYNRLFALKVSFAIGFVITFATFIGNWITNINELVNKNLILINSVCVVFLLVALFISFKTIEENPNKIGEFKLVLKEELVKYSKSTLVKLIILTLLLGIIFGFVQSPIFRMYLVANSKIANDSAEWLKTLDRKYQAIFLFGEFVLGFVLYKIFLPKMGVKNLIFWLIIISGVTLLVSTFVINSIWIIFANLIFGAAYFVLFYMWFSFAIMWNYRASKGVPVTGFIASALILGQILVIIIFNSVIYTKSGLFTYQSIQAIIDEININNVITFEINLRSIIRITCASLFFINSIYLFLTVIWIDQVIAEFIDYANIKNIFSEYEKDNVEKKINTRIIID</sequence>
<feature type="transmembrane region" description="Helical" evidence="1">
    <location>
        <begin position="34"/>
        <end position="51"/>
    </location>
</feature>
<proteinExistence type="predicted"/>
<name>A0A2K8NXH5_9MOLU</name>
<dbReference type="NCBIfam" id="NF043061">
    <property type="entry name" value="MMSYN1_0325"/>
    <property type="match status" value="1"/>
</dbReference>
<evidence type="ECO:0000313" key="3">
    <source>
        <dbReference type="Proteomes" id="UP000231896"/>
    </source>
</evidence>
<keyword evidence="1" id="KW-0472">Membrane</keyword>
<feature type="transmembrane region" description="Helical" evidence="1">
    <location>
        <begin position="6"/>
        <end position="25"/>
    </location>
</feature>
<evidence type="ECO:0008006" key="4">
    <source>
        <dbReference type="Google" id="ProtNLM"/>
    </source>
</evidence>
<dbReference type="KEGG" id="eml:EMELA_v1c07590"/>
<evidence type="ECO:0000313" key="2">
    <source>
        <dbReference type="EMBL" id="ATZ18246.1"/>
    </source>
</evidence>
<dbReference type="Proteomes" id="UP000231896">
    <property type="component" value="Chromosome"/>
</dbReference>
<feature type="transmembrane region" description="Helical" evidence="1">
    <location>
        <begin position="103"/>
        <end position="122"/>
    </location>
</feature>
<protein>
    <recommendedName>
        <fullName evidence="4">MFS transporter</fullName>
    </recommendedName>
</protein>
<organism evidence="2 3">
    <name type="scientific">Mesoplasma melaleucae</name>
    <dbReference type="NCBI Taxonomy" id="81459"/>
    <lineage>
        <taxon>Bacteria</taxon>
        <taxon>Bacillati</taxon>
        <taxon>Mycoplasmatota</taxon>
        <taxon>Mollicutes</taxon>
        <taxon>Entomoplasmatales</taxon>
        <taxon>Entomoplasmataceae</taxon>
        <taxon>Mesoplasma</taxon>
    </lineage>
</organism>
<dbReference type="RefSeq" id="WP_028124343.1">
    <property type="nucleotide sequence ID" value="NZ_CP024964.1"/>
</dbReference>
<dbReference type="EMBL" id="CP024964">
    <property type="protein sequence ID" value="ATZ18246.1"/>
    <property type="molecule type" value="Genomic_DNA"/>
</dbReference>
<keyword evidence="3" id="KW-1185">Reference proteome</keyword>
<feature type="transmembrane region" description="Helical" evidence="1">
    <location>
        <begin position="247"/>
        <end position="270"/>
    </location>
</feature>
<dbReference type="AlphaFoldDB" id="A0A2K8NXH5"/>
<feature type="transmembrane region" description="Helical" evidence="1">
    <location>
        <begin position="163"/>
        <end position="185"/>
    </location>
</feature>